<sequence length="74" mass="8362">MSPSPDSIHRFKMEPASSIPEILRKIRKVSSWSGVPAGWPVKCSCSYTYSSWASLCWPLKFEGVPCLHQVRHTV</sequence>
<keyword evidence="2" id="KW-1185">Reference proteome</keyword>
<gene>
    <name evidence="1" type="ORF">AALO_G00148990</name>
</gene>
<dbReference type="EMBL" id="JADWDJ010000011">
    <property type="protein sequence ID" value="KAG5273222.1"/>
    <property type="molecule type" value="Genomic_DNA"/>
</dbReference>
<comment type="caution">
    <text evidence="1">The sequence shown here is derived from an EMBL/GenBank/DDBJ whole genome shotgun (WGS) entry which is preliminary data.</text>
</comment>
<reference evidence="1" key="1">
    <citation type="submission" date="2020-10" db="EMBL/GenBank/DDBJ databases">
        <title>Chromosome-scale genome assembly of the Allis shad, Alosa alosa.</title>
        <authorList>
            <person name="Margot Z."/>
            <person name="Christophe K."/>
            <person name="Cabau C."/>
            <person name="Louis A."/>
            <person name="Berthelot C."/>
            <person name="Parey E."/>
            <person name="Roest Crollius H."/>
            <person name="Montfort J."/>
            <person name="Robinson-Rechavi M."/>
            <person name="Bucao C."/>
            <person name="Bouchez O."/>
            <person name="Gislard M."/>
            <person name="Lluch J."/>
            <person name="Milhes M."/>
            <person name="Lampietro C."/>
            <person name="Lopez Roques C."/>
            <person name="Donnadieu C."/>
            <person name="Braasch I."/>
            <person name="Desvignes T."/>
            <person name="Postlethwait J."/>
            <person name="Bobe J."/>
            <person name="Guiguen Y."/>
        </authorList>
    </citation>
    <scope>NUCLEOTIDE SEQUENCE</scope>
    <source>
        <strain evidence="1">M-15738</strain>
        <tissue evidence="1">Blood</tissue>
    </source>
</reference>
<dbReference type="Proteomes" id="UP000823561">
    <property type="component" value="Chromosome 11"/>
</dbReference>
<proteinExistence type="predicted"/>
<name>A0AAV6GHW6_9TELE</name>
<protein>
    <submittedName>
        <fullName evidence="1">Uncharacterized protein</fullName>
    </submittedName>
</protein>
<accession>A0AAV6GHW6</accession>
<evidence type="ECO:0000313" key="2">
    <source>
        <dbReference type="Proteomes" id="UP000823561"/>
    </source>
</evidence>
<dbReference type="AlphaFoldDB" id="A0AAV6GHW6"/>
<organism evidence="1 2">
    <name type="scientific">Alosa alosa</name>
    <name type="common">allis shad</name>
    <dbReference type="NCBI Taxonomy" id="278164"/>
    <lineage>
        <taxon>Eukaryota</taxon>
        <taxon>Metazoa</taxon>
        <taxon>Chordata</taxon>
        <taxon>Craniata</taxon>
        <taxon>Vertebrata</taxon>
        <taxon>Euteleostomi</taxon>
        <taxon>Actinopterygii</taxon>
        <taxon>Neopterygii</taxon>
        <taxon>Teleostei</taxon>
        <taxon>Clupei</taxon>
        <taxon>Clupeiformes</taxon>
        <taxon>Clupeoidei</taxon>
        <taxon>Clupeidae</taxon>
        <taxon>Alosa</taxon>
    </lineage>
</organism>
<evidence type="ECO:0000313" key="1">
    <source>
        <dbReference type="EMBL" id="KAG5273222.1"/>
    </source>
</evidence>